<accession>A0A3M9NCX3</accession>
<dbReference type="PANTHER" id="PTHR31793:SF27">
    <property type="entry name" value="NOVEL THIOESTERASE SUPERFAMILY DOMAIN AND SAPOSIN A-TYPE DOMAIN CONTAINING PROTEIN (0610012H03RIK)"/>
    <property type="match status" value="1"/>
</dbReference>
<sequence length="141" mass="16576">MFTSKAQIRIHYAWTDQMGLVYYGNYAQLYEIGRTEALRGLGLTYKEIEATGVIMPVTEMHIRFLRPALYDDLVTVVTTIKEMPLHSKIIFHNEVYNEKEELLNMGSVTLYFINAKTMKRTDIPEKIKKKLLRYFETEKES</sequence>
<dbReference type="OrthoDB" id="9800856at2"/>
<evidence type="ECO:0000313" key="4">
    <source>
        <dbReference type="Proteomes" id="UP000267223"/>
    </source>
</evidence>
<dbReference type="Proteomes" id="UP000267223">
    <property type="component" value="Unassembled WGS sequence"/>
</dbReference>
<gene>
    <name evidence="3" type="ORF">EFY79_11785</name>
</gene>
<keyword evidence="4" id="KW-1185">Reference proteome</keyword>
<dbReference type="CDD" id="cd00586">
    <property type="entry name" value="4HBT"/>
    <property type="match status" value="1"/>
</dbReference>
<dbReference type="InterPro" id="IPR050563">
    <property type="entry name" value="4-hydroxybenzoyl-CoA_TE"/>
</dbReference>
<reference evidence="3 4" key="1">
    <citation type="submission" date="2018-11" db="EMBL/GenBank/DDBJ databases">
        <title>Draft genome sequence of Ferruginibacter sp. BO-59.</title>
        <authorList>
            <person name="Im W.T."/>
        </authorList>
    </citation>
    <scope>NUCLEOTIDE SEQUENCE [LARGE SCALE GENOMIC DNA]</scope>
    <source>
        <strain evidence="3 4">BO-59</strain>
    </source>
</reference>
<keyword evidence="2" id="KW-0378">Hydrolase</keyword>
<dbReference type="RefSeq" id="WP_123120919.1">
    <property type="nucleotide sequence ID" value="NZ_RJJR01000009.1"/>
</dbReference>
<dbReference type="InterPro" id="IPR029069">
    <property type="entry name" value="HotDog_dom_sf"/>
</dbReference>
<dbReference type="InterPro" id="IPR006684">
    <property type="entry name" value="YbgC/YbaW"/>
</dbReference>
<evidence type="ECO:0000256" key="2">
    <source>
        <dbReference type="ARBA" id="ARBA00022801"/>
    </source>
</evidence>
<dbReference type="PIRSF" id="PIRSF003230">
    <property type="entry name" value="YbgC"/>
    <property type="match status" value="1"/>
</dbReference>
<comment type="similarity">
    <text evidence="1">Belongs to the 4-hydroxybenzoyl-CoA thioesterase family.</text>
</comment>
<evidence type="ECO:0000313" key="3">
    <source>
        <dbReference type="EMBL" id="RNI35639.1"/>
    </source>
</evidence>
<protein>
    <submittedName>
        <fullName evidence="3">Acyl-CoA thioesterase</fullName>
    </submittedName>
</protein>
<dbReference type="SUPFAM" id="SSF54637">
    <property type="entry name" value="Thioesterase/thiol ester dehydrase-isomerase"/>
    <property type="match status" value="1"/>
</dbReference>
<comment type="caution">
    <text evidence="3">The sequence shown here is derived from an EMBL/GenBank/DDBJ whole genome shotgun (WGS) entry which is preliminary data.</text>
</comment>
<dbReference type="GO" id="GO:0047617">
    <property type="term" value="F:fatty acyl-CoA hydrolase activity"/>
    <property type="evidence" value="ECO:0007669"/>
    <property type="project" value="TreeGrafter"/>
</dbReference>
<dbReference type="AlphaFoldDB" id="A0A3M9NCX3"/>
<dbReference type="Pfam" id="PF13279">
    <property type="entry name" value="4HBT_2"/>
    <property type="match status" value="1"/>
</dbReference>
<proteinExistence type="inferred from homology"/>
<organism evidence="3 4">
    <name type="scientific">Hanamia caeni</name>
    <dbReference type="NCBI Taxonomy" id="2294116"/>
    <lineage>
        <taxon>Bacteria</taxon>
        <taxon>Pseudomonadati</taxon>
        <taxon>Bacteroidota</taxon>
        <taxon>Chitinophagia</taxon>
        <taxon>Chitinophagales</taxon>
        <taxon>Chitinophagaceae</taxon>
        <taxon>Hanamia</taxon>
    </lineage>
</organism>
<dbReference type="PANTHER" id="PTHR31793">
    <property type="entry name" value="4-HYDROXYBENZOYL-COA THIOESTERASE FAMILY MEMBER"/>
    <property type="match status" value="1"/>
</dbReference>
<dbReference type="NCBIfam" id="TIGR00051">
    <property type="entry name" value="YbgC/FadM family acyl-CoA thioesterase"/>
    <property type="match status" value="1"/>
</dbReference>
<dbReference type="EMBL" id="RJJR01000009">
    <property type="protein sequence ID" value="RNI35639.1"/>
    <property type="molecule type" value="Genomic_DNA"/>
</dbReference>
<dbReference type="Gene3D" id="3.10.129.10">
    <property type="entry name" value="Hotdog Thioesterase"/>
    <property type="match status" value="1"/>
</dbReference>
<evidence type="ECO:0000256" key="1">
    <source>
        <dbReference type="ARBA" id="ARBA00005953"/>
    </source>
</evidence>
<name>A0A3M9NCX3_9BACT</name>